<comment type="caution">
    <text evidence="2">The sequence shown here is derived from an EMBL/GenBank/DDBJ whole genome shotgun (WGS) entry which is preliminary data.</text>
</comment>
<gene>
    <name evidence="2" type="ORF">LX87_02346</name>
</gene>
<keyword evidence="3" id="KW-1185">Reference proteome</keyword>
<evidence type="ECO:0000256" key="1">
    <source>
        <dbReference type="SAM" id="SignalP"/>
    </source>
</evidence>
<dbReference type="Proteomes" id="UP000248790">
    <property type="component" value="Unassembled WGS sequence"/>
</dbReference>
<feature type="chain" id="PRO_5016431774" evidence="1">
    <location>
        <begin position="23"/>
        <end position="384"/>
    </location>
</feature>
<protein>
    <submittedName>
        <fullName evidence="2">Putative secreted protein (Por secretion system target)</fullName>
    </submittedName>
</protein>
<sequence>MYVRFLLSAGLAALLSFTASLAQDLDFNTTAPLYPDGALSHSYTSIGTPAVTVDISITGPGLFSNLSPRRAGTGLNTPSVNFSNAGETKNYSFTFSDPVMGLEFPLLALQYKTDFTNQNHNYQDKIIILATDEAGNAVMPVIPAGAGYSVNGNEILATSSTRADVNKVSFPEKVKNVTIVYGNGPLAGPDPNPQGFTIGDMEWAGVVLPVELANFRAKPIRSVIQLVWETTSERNASHFIVEHSIDVAEFRSIGRVTAFGDGSRRQLYSFVDDQSHQTTNYYRLQQVDKDGATHYSKIIAVRHDEHLPALSVYPNPSDGRSIGVQMNEPDRSSLRLTDLGGTYIAFRVIEKNTGQVTLEPLAPLKPGFYLLHAQGCKSVRVFVK</sequence>
<evidence type="ECO:0000313" key="3">
    <source>
        <dbReference type="Proteomes" id="UP000248790"/>
    </source>
</evidence>
<dbReference type="EMBL" id="QLMC01000003">
    <property type="protein sequence ID" value="RAJ97446.1"/>
    <property type="molecule type" value="Genomic_DNA"/>
</dbReference>
<dbReference type="AlphaFoldDB" id="A0A327WXC8"/>
<evidence type="ECO:0000313" key="2">
    <source>
        <dbReference type="EMBL" id="RAJ97446.1"/>
    </source>
</evidence>
<accession>A0A327WXC8</accession>
<keyword evidence="1" id="KW-0732">Signal</keyword>
<dbReference type="RefSeq" id="WP_111628432.1">
    <property type="nucleotide sequence ID" value="NZ_QLMC01000003.1"/>
</dbReference>
<name>A0A327WXC8_LARAB</name>
<proteinExistence type="predicted"/>
<dbReference type="OrthoDB" id="1466765at2"/>
<feature type="signal peptide" evidence="1">
    <location>
        <begin position="1"/>
        <end position="22"/>
    </location>
</feature>
<reference evidence="2 3" key="1">
    <citation type="submission" date="2018-06" db="EMBL/GenBank/DDBJ databases">
        <title>Genomic Encyclopedia of Archaeal and Bacterial Type Strains, Phase II (KMG-II): from individual species to whole genera.</title>
        <authorList>
            <person name="Goeker M."/>
        </authorList>
    </citation>
    <scope>NUCLEOTIDE SEQUENCE [LARGE SCALE GENOMIC DNA]</scope>
    <source>
        <strain evidence="2 3">DSM 21851</strain>
    </source>
</reference>
<organism evidence="2 3">
    <name type="scientific">Larkinella arboricola</name>
    <dbReference type="NCBI Taxonomy" id="643671"/>
    <lineage>
        <taxon>Bacteria</taxon>
        <taxon>Pseudomonadati</taxon>
        <taxon>Bacteroidota</taxon>
        <taxon>Cytophagia</taxon>
        <taxon>Cytophagales</taxon>
        <taxon>Spirosomataceae</taxon>
        <taxon>Larkinella</taxon>
    </lineage>
</organism>